<dbReference type="OrthoDB" id="6781249at2759"/>
<keyword evidence="2" id="KW-1185">Reference proteome</keyword>
<evidence type="ECO:0000313" key="1">
    <source>
        <dbReference type="EMBL" id="GBO31311.1"/>
    </source>
</evidence>
<name>A0A4Y2W359_ARAVE</name>
<dbReference type="EMBL" id="BGPR01054578">
    <property type="protein sequence ID" value="GBO31311.1"/>
    <property type="molecule type" value="Genomic_DNA"/>
</dbReference>
<protein>
    <submittedName>
        <fullName evidence="1">Uncharacterized protein</fullName>
    </submittedName>
</protein>
<gene>
    <name evidence="1" type="ORF">AVEN_23761_1</name>
</gene>
<reference evidence="1 2" key="1">
    <citation type="journal article" date="2019" name="Sci. Rep.">
        <title>Orb-weaving spider Araneus ventricosus genome elucidates the spidroin gene catalogue.</title>
        <authorList>
            <person name="Kono N."/>
            <person name="Nakamura H."/>
            <person name="Ohtoshi R."/>
            <person name="Moran D.A.P."/>
            <person name="Shinohara A."/>
            <person name="Yoshida Y."/>
            <person name="Fujiwara M."/>
            <person name="Mori M."/>
            <person name="Tomita M."/>
            <person name="Arakawa K."/>
        </authorList>
    </citation>
    <scope>NUCLEOTIDE SEQUENCE [LARGE SCALE GENOMIC DNA]</scope>
</reference>
<proteinExistence type="predicted"/>
<accession>A0A4Y2W359</accession>
<comment type="caution">
    <text evidence="1">The sequence shown here is derived from an EMBL/GenBank/DDBJ whole genome shotgun (WGS) entry which is preliminary data.</text>
</comment>
<organism evidence="1 2">
    <name type="scientific">Araneus ventricosus</name>
    <name type="common">Orbweaver spider</name>
    <name type="synonym">Epeira ventricosa</name>
    <dbReference type="NCBI Taxonomy" id="182803"/>
    <lineage>
        <taxon>Eukaryota</taxon>
        <taxon>Metazoa</taxon>
        <taxon>Ecdysozoa</taxon>
        <taxon>Arthropoda</taxon>
        <taxon>Chelicerata</taxon>
        <taxon>Arachnida</taxon>
        <taxon>Araneae</taxon>
        <taxon>Araneomorphae</taxon>
        <taxon>Entelegynae</taxon>
        <taxon>Araneoidea</taxon>
        <taxon>Araneidae</taxon>
        <taxon>Araneus</taxon>
    </lineage>
</organism>
<sequence length="106" mass="12276">MDILMLKEGKVKDRFYMSKDLQNSNLVIECKKSIHFLHAISGCDTTSSSMKENYQQCRLFNTGKSCRYPEIFITINQHTEIERAGEFIIIVATLERVATKMSMTFQ</sequence>
<evidence type="ECO:0000313" key="2">
    <source>
        <dbReference type="Proteomes" id="UP000499080"/>
    </source>
</evidence>
<dbReference type="AlphaFoldDB" id="A0A4Y2W359"/>
<dbReference type="Proteomes" id="UP000499080">
    <property type="component" value="Unassembled WGS sequence"/>
</dbReference>